<evidence type="ECO:0000256" key="9">
    <source>
        <dbReference type="ARBA" id="ARBA00022833"/>
    </source>
</evidence>
<dbReference type="CDD" id="cd20346">
    <property type="entry name" value="BRcat_RBR_ANKIB1"/>
    <property type="match status" value="1"/>
</dbReference>
<dbReference type="Pfam" id="PF00023">
    <property type="entry name" value="Ank"/>
    <property type="match status" value="1"/>
</dbReference>
<evidence type="ECO:0000256" key="3">
    <source>
        <dbReference type="ARBA" id="ARBA00012251"/>
    </source>
</evidence>
<dbReference type="InterPro" id="IPR045840">
    <property type="entry name" value="Ariadne"/>
</dbReference>
<dbReference type="PANTHER" id="PTHR11685">
    <property type="entry name" value="RBR FAMILY RING FINGER AND IBR DOMAIN-CONTAINING"/>
    <property type="match status" value="1"/>
</dbReference>
<feature type="repeat" description="ANK" evidence="10">
    <location>
        <begin position="45"/>
        <end position="78"/>
    </location>
</feature>
<evidence type="ECO:0000256" key="7">
    <source>
        <dbReference type="ARBA" id="ARBA00022771"/>
    </source>
</evidence>
<dbReference type="Gene3D" id="1.25.40.20">
    <property type="entry name" value="Ankyrin repeat-containing domain"/>
    <property type="match status" value="1"/>
</dbReference>
<sequence length="714" mass="80765">MGSPSSKLKKYLQHGDEYGAMEIYQSSPDLRRNFDPNLSYGESHGHNTALHYAAKHGMKHLVRMFLTELGGNPNKRNALDETSLHCACTLGPQRRYASQHDRKSSCVSLILQWKGPVLQSGLNETVDFNAQDSSGNTCLHRAAEHGLLRCVQLLLSIGASVYQENKNQLTACDVAMAFGHHNVARLLESTMVFAEGCDTVNEADLADSSGASVIGSDLAYSGLRPEDIQETKDRLLVETADMLDICLLSAQALLRDNNWCRESVLERWIADPVQCCLSAGVPIPINAMHSEIISRTSSPEIIVQDNKEFFCEICMCERTDGRSLDCAHEFCVDCWQTYLTTKITEGQVSRIVCPGQHCPLLVSPDFVHALVSAQYSTSYRIFDIKAFVEQNPSIKWCPHVGCGRAVRLPTENDKFQTNISHAVDCGEGHYFCWECLGQAHAPCSCTDWRRWLNEISTIRPEELESTGQESAANSLWLVTYCKLCPNCSSPIQKSDGCNHIKCLKCKFDFCWVCLESWKKHSTATGGYFRCNRFEAVNKADQMQTALITEAKIRKQQSSELSRFMHYYSRFRNHDISRKLEEPLLINIKQKRDILASSLNTKDKDSKCTKFLEDSVKELLKARRILCGSYVYGYYLEDDGYCKTIFEFMQNELEEATEKLSEILARQYLRTPKPAIIEAAKLTRRKRHEFCRAVSRGFVPPESPPPHQPIVKVRH</sequence>
<evidence type="ECO:0000313" key="15">
    <source>
        <dbReference type="Proteomes" id="UP001461498"/>
    </source>
</evidence>
<dbReference type="GO" id="GO:0061630">
    <property type="term" value="F:ubiquitin protein ligase activity"/>
    <property type="evidence" value="ECO:0007669"/>
    <property type="project" value="UniProtKB-EC"/>
</dbReference>
<dbReference type="GO" id="GO:0008270">
    <property type="term" value="F:zinc ion binding"/>
    <property type="evidence" value="ECO:0007669"/>
    <property type="project" value="UniProtKB-KW"/>
</dbReference>
<dbReference type="InterPro" id="IPR001841">
    <property type="entry name" value="Znf_RING"/>
</dbReference>
<dbReference type="PROSITE" id="PS50088">
    <property type="entry name" value="ANK_REPEAT"/>
    <property type="match status" value="2"/>
</dbReference>
<evidence type="ECO:0000256" key="4">
    <source>
        <dbReference type="ARBA" id="ARBA00022679"/>
    </source>
</evidence>
<dbReference type="PROSITE" id="PS51873">
    <property type="entry name" value="TRIAD"/>
    <property type="match status" value="1"/>
</dbReference>
<dbReference type="InterPro" id="IPR031127">
    <property type="entry name" value="E3_UB_ligase_RBR"/>
</dbReference>
<evidence type="ECO:0000256" key="10">
    <source>
        <dbReference type="PROSITE-ProRule" id="PRU00023"/>
    </source>
</evidence>
<name>A0AAW1D3F3_9HEMI</name>
<dbReference type="FunFam" id="3.30.40.10:FF:000019">
    <property type="entry name" value="RBR-type E3 ubiquitin transferase"/>
    <property type="match status" value="1"/>
</dbReference>
<dbReference type="SMART" id="SM00248">
    <property type="entry name" value="ANK"/>
    <property type="match status" value="3"/>
</dbReference>
<keyword evidence="5" id="KW-0479">Metal-binding</keyword>
<dbReference type="Pfam" id="PF22191">
    <property type="entry name" value="IBR_1"/>
    <property type="match status" value="1"/>
</dbReference>
<evidence type="ECO:0000313" key="14">
    <source>
        <dbReference type="EMBL" id="KAK9505241.1"/>
    </source>
</evidence>
<keyword evidence="7 11" id="KW-0863">Zinc-finger</keyword>
<feature type="repeat" description="ANK" evidence="10">
    <location>
        <begin position="134"/>
        <end position="166"/>
    </location>
</feature>
<dbReference type="AlphaFoldDB" id="A0AAW1D3F3"/>
<dbReference type="CDD" id="cd16773">
    <property type="entry name" value="RING-HC_RBR_TRIAD1"/>
    <property type="match status" value="1"/>
</dbReference>
<dbReference type="GO" id="GO:0016567">
    <property type="term" value="P:protein ubiquitination"/>
    <property type="evidence" value="ECO:0007669"/>
    <property type="project" value="InterPro"/>
</dbReference>
<evidence type="ECO:0000256" key="11">
    <source>
        <dbReference type="PROSITE-ProRule" id="PRU00175"/>
    </source>
</evidence>
<keyword evidence="15" id="KW-1185">Reference proteome</keyword>
<keyword evidence="4" id="KW-0808">Transferase</keyword>
<organism evidence="14 15">
    <name type="scientific">Rhynocoris fuscipes</name>
    <dbReference type="NCBI Taxonomy" id="488301"/>
    <lineage>
        <taxon>Eukaryota</taxon>
        <taxon>Metazoa</taxon>
        <taxon>Ecdysozoa</taxon>
        <taxon>Arthropoda</taxon>
        <taxon>Hexapoda</taxon>
        <taxon>Insecta</taxon>
        <taxon>Pterygota</taxon>
        <taxon>Neoptera</taxon>
        <taxon>Paraneoptera</taxon>
        <taxon>Hemiptera</taxon>
        <taxon>Heteroptera</taxon>
        <taxon>Panheteroptera</taxon>
        <taxon>Cimicomorpha</taxon>
        <taxon>Reduviidae</taxon>
        <taxon>Harpactorinae</taxon>
        <taxon>Harpactorini</taxon>
        <taxon>Rhynocoris</taxon>
    </lineage>
</organism>
<comment type="catalytic activity">
    <reaction evidence="1">
        <text>[E2 ubiquitin-conjugating enzyme]-S-ubiquitinyl-L-cysteine + [acceptor protein]-L-lysine = [E2 ubiquitin-conjugating enzyme]-L-cysteine + [acceptor protein]-N(6)-ubiquitinyl-L-lysine.</text>
        <dbReference type="EC" id="2.3.2.31"/>
    </reaction>
</comment>
<accession>A0AAW1D3F3</accession>
<dbReference type="Gene3D" id="1.20.120.1750">
    <property type="match status" value="1"/>
</dbReference>
<dbReference type="SUPFAM" id="SSF57850">
    <property type="entry name" value="RING/U-box"/>
    <property type="match status" value="3"/>
</dbReference>
<dbReference type="Gene3D" id="3.30.40.10">
    <property type="entry name" value="Zinc/RING finger domain, C3HC4 (zinc finger)"/>
    <property type="match status" value="1"/>
</dbReference>
<keyword evidence="9" id="KW-0862">Zinc</keyword>
<dbReference type="EC" id="2.3.2.31" evidence="3"/>
<dbReference type="PROSITE" id="PS50089">
    <property type="entry name" value="ZF_RING_2"/>
    <property type="match status" value="1"/>
</dbReference>
<dbReference type="EMBL" id="JAPXFL010000006">
    <property type="protein sequence ID" value="KAK9505241.1"/>
    <property type="molecule type" value="Genomic_DNA"/>
</dbReference>
<reference evidence="14 15" key="1">
    <citation type="submission" date="2022-12" db="EMBL/GenBank/DDBJ databases">
        <title>Chromosome-level genome assembly of true bugs.</title>
        <authorList>
            <person name="Ma L."/>
            <person name="Li H."/>
        </authorList>
    </citation>
    <scope>NUCLEOTIDE SEQUENCE [LARGE SCALE GENOMIC DNA]</scope>
    <source>
        <strain evidence="14">Lab_2022b</strain>
    </source>
</reference>
<dbReference type="SMART" id="SM00647">
    <property type="entry name" value="IBR"/>
    <property type="match status" value="2"/>
</dbReference>
<dbReference type="Pfam" id="PF12796">
    <property type="entry name" value="Ank_2"/>
    <property type="match status" value="1"/>
</dbReference>
<protein>
    <recommendedName>
        <fullName evidence="3">RBR-type E3 ubiquitin transferase</fullName>
        <ecNumber evidence="3">2.3.2.31</ecNumber>
    </recommendedName>
</protein>
<evidence type="ECO:0000256" key="1">
    <source>
        <dbReference type="ARBA" id="ARBA00001798"/>
    </source>
</evidence>
<dbReference type="Pfam" id="PF01485">
    <property type="entry name" value="IBR"/>
    <property type="match status" value="1"/>
</dbReference>
<feature type="domain" description="RING-type" evidence="13">
    <location>
        <begin position="307"/>
        <end position="534"/>
    </location>
</feature>
<feature type="domain" description="RING-type" evidence="12">
    <location>
        <begin position="311"/>
        <end position="354"/>
    </location>
</feature>
<dbReference type="InterPro" id="IPR013083">
    <property type="entry name" value="Znf_RING/FYVE/PHD"/>
</dbReference>
<evidence type="ECO:0000256" key="2">
    <source>
        <dbReference type="ARBA" id="ARBA00005884"/>
    </source>
</evidence>
<dbReference type="PROSITE" id="PS50297">
    <property type="entry name" value="ANK_REP_REGION"/>
    <property type="match status" value="1"/>
</dbReference>
<evidence type="ECO:0000259" key="12">
    <source>
        <dbReference type="PROSITE" id="PS50089"/>
    </source>
</evidence>
<evidence type="ECO:0000259" key="13">
    <source>
        <dbReference type="PROSITE" id="PS51873"/>
    </source>
</evidence>
<keyword evidence="10" id="KW-0040">ANK repeat</keyword>
<dbReference type="InterPro" id="IPR036770">
    <property type="entry name" value="Ankyrin_rpt-contain_sf"/>
</dbReference>
<gene>
    <name evidence="14" type="ORF">O3M35_009335</name>
</gene>
<comment type="similarity">
    <text evidence="2">Belongs to the RBR family. Ariadne subfamily.</text>
</comment>
<dbReference type="InterPro" id="IPR002867">
    <property type="entry name" value="IBR_dom"/>
</dbReference>
<evidence type="ECO:0000256" key="6">
    <source>
        <dbReference type="ARBA" id="ARBA00022737"/>
    </source>
</evidence>
<keyword evidence="8" id="KW-0833">Ubl conjugation pathway</keyword>
<dbReference type="InterPro" id="IPR002110">
    <property type="entry name" value="Ankyrin_rpt"/>
</dbReference>
<comment type="caution">
    <text evidence="14">The sequence shown here is derived from an EMBL/GenBank/DDBJ whole genome shotgun (WGS) entry which is preliminary data.</text>
</comment>
<evidence type="ECO:0000256" key="8">
    <source>
        <dbReference type="ARBA" id="ARBA00022786"/>
    </source>
</evidence>
<dbReference type="SUPFAM" id="SSF48403">
    <property type="entry name" value="Ankyrin repeat"/>
    <property type="match status" value="1"/>
</dbReference>
<dbReference type="Pfam" id="PF19422">
    <property type="entry name" value="Ariadne"/>
    <property type="match status" value="1"/>
</dbReference>
<proteinExistence type="inferred from homology"/>
<dbReference type="InterPro" id="IPR044066">
    <property type="entry name" value="TRIAD_supradom"/>
</dbReference>
<evidence type="ECO:0000256" key="5">
    <source>
        <dbReference type="ARBA" id="ARBA00022723"/>
    </source>
</evidence>
<keyword evidence="6" id="KW-0677">Repeat</keyword>
<dbReference type="Proteomes" id="UP001461498">
    <property type="component" value="Unassembled WGS sequence"/>
</dbReference>